<evidence type="ECO:0000313" key="2">
    <source>
        <dbReference type="EMBL" id="MDH2330468.1"/>
    </source>
</evidence>
<keyword evidence="1" id="KW-0472">Membrane</keyword>
<comment type="caution">
    <text evidence="2">The sequence shown here is derived from an EMBL/GenBank/DDBJ whole genome shotgun (WGS) entry which is preliminary data.</text>
</comment>
<name>A0AAP4E9G2_PAEPO</name>
<feature type="transmembrane region" description="Helical" evidence="1">
    <location>
        <begin position="9"/>
        <end position="27"/>
    </location>
</feature>
<accession>A0AAP4E9G2</accession>
<organism evidence="2 3">
    <name type="scientific">Paenibacillus polymyxa</name>
    <name type="common">Bacillus polymyxa</name>
    <dbReference type="NCBI Taxonomy" id="1406"/>
    <lineage>
        <taxon>Bacteria</taxon>
        <taxon>Bacillati</taxon>
        <taxon>Bacillota</taxon>
        <taxon>Bacilli</taxon>
        <taxon>Bacillales</taxon>
        <taxon>Paenibacillaceae</taxon>
        <taxon>Paenibacillus</taxon>
    </lineage>
</organism>
<protein>
    <submittedName>
        <fullName evidence="2">Uncharacterized protein</fullName>
    </submittedName>
</protein>
<sequence length="79" mass="10028">MKQKIKDGIMLYLVVPIFLTWFIWFPLGMNYLYWTDMKNEFHIQEGYWEFFGRNWYKKSFHIKVDYLREYEERQEKAAK</sequence>
<proteinExistence type="predicted"/>
<evidence type="ECO:0000313" key="3">
    <source>
        <dbReference type="Proteomes" id="UP001229409"/>
    </source>
</evidence>
<keyword evidence="1" id="KW-0812">Transmembrane</keyword>
<gene>
    <name evidence="2" type="ORF">QDS18_06285</name>
</gene>
<evidence type="ECO:0000256" key="1">
    <source>
        <dbReference type="SAM" id="Phobius"/>
    </source>
</evidence>
<dbReference type="AlphaFoldDB" id="A0AAP4E9G2"/>
<reference evidence="2" key="1">
    <citation type="submission" date="2023-04" db="EMBL/GenBank/DDBJ databases">
        <title>Uncovering the Secrets of Slow-Growing Bacteria in Tropical Savanna Soil through Cultivation and Genomic Analysis.</title>
        <authorList>
            <person name="Goncalves O.S."/>
            <person name="Santana M.F."/>
        </authorList>
    </citation>
    <scope>NUCLEOTIDE SEQUENCE</scope>
    <source>
        <strain evidence="2">ANTI</strain>
    </source>
</reference>
<dbReference type="Proteomes" id="UP001229409">
    <property type="component" value="Unassembled WGS sequence"/>
</dbReference>
<keyword evidence="1" id="KW-1133">Transmembrane helix</keyword>
<dbReference type="EMBL" id="JARVWT010000002">
    <property type="protein sequence ID" value="MDH2330468.1"/>
    <property type="molecule type" value="Genomic_DNA"/>
</dbReference>
<dbReference type="RefSeq" id="WP_279832263.1">
    <property type="nucleotide sequence ID" value="NZ_JARVWT010000002.1"/>
</dbReference>